<accession>A0A6J4H1C0</accession>
<reference evidence="2" key="1">
    <citation type="submission" date="2020-02" db="EMBL/GenBank/DDBJ databases">
        <authorList>
            <person name="Meier V. D."/>
        </authorList>
    </citation>
    <scope>NUCLEOTIDE SEQUENCE</scope>
    <source>
        <strain evidence="2">AVDCRST_MAG52</strain>
    </source>
</reference>
<protein>
    <submittedName>
        <fullName evidence="2">Uncharacterized protein</fullName>
    </submittedName>
</protein>
<feature type="non-terminal residue" evidence="2">
    <location>
        <position position="1"/>
    </location>
</feature>
<evidence type="ECO:0000313" key="2">
    <source>
        <dbReference type="EMBL" id="CAA9210701.1"/>
    </source>
</evidence>
<name>A0A6J4H1C0_9ACTN</name>
<feature type="non-terminal residue" evidence="2">
    <location>
        <position position="76"/>
    </location>
</feature>
<feature type="compositionally biased region" description="Basic and acidic residues" evidence="1">
    <location>
        <begin position="53"/>
        <end position="76"/>
    </location>
</feature>
<evidence type="ECO:0000256" key="1">
    <source>
        <dbReference type="SAM" id="MobiDB-lite"/>
    </source>
</evidence>
<feature type="region of interest" description="Disordered" evidence="1">
    <location>
        <begin position="1"/>
        <end position="76"/>
    </location>
</feature>
<dbReference type="AlphaFoldDB" id="A0A6J4H1C0"/>
<proteinExistence type="predicted"/>
<sequence>ADHLRPWPSAGRRTCRPPGHEQHRVRCGGPGRARRGDGVARRRGRVAVAAGRRLADDRHGVDARGRAGRGDSRADL</sequence>
<gene>
    <name evidence="2" type="ORF">AVDCRST_MAG52-11</name>
</gene>
<organism evidence="2">
    <name type="scientific">uncultured Blastococcus sp</name>
    <dbReference type="NCBI Taxonomy" id="217144"/>
    <lineage>
        <taxon>Bacteria</taxon>
        <taxon>Bacillati</taxon>
        <taxon>Actinomycetota</taxon>
        <taxon>Actinomycetes</taxon>
        <taxon>Geodermatophilales</taxon>
        <taxon>Geodermatophilaceae</taxon>
        <taxon>Blastococcus</taxon>
        <taxon>environmental samples</taxon>
    </lineage>
</organism>
<dbReference type="EMBL" id="CADCTN010000002">
    <property type="protein sequence ID" value="CAA9210701.1"/>
    <property type="molecule type" value="Genomic_DNA"/>
</dbReference>